<dbReference type="Proteomes" id="UP001501645">
    <property type="component" value="Unassembled WGS sequence"/>
</dbReference>
<proteinExistence type="predicted"/>
<dbReference type="PANTHER" id="PTHR48081">
    <property type="entry name" value="AB HYDROLASE SUPERFAMILY PROTEIN C4A8.06C"/>
    <property type="match status" value="1"/>
</dbReference>
<sequence length="254" mass="26632">MRDVVFDTRPGFRPLSLDLHLPAADGAPVIVFVHGGGWRVGSRRMFCPTFAVEDGFPRLTAAGFAVASVDYRLSGEAVFPAPLDDVTAALTWVRARGADHGIDPARIVMWGESAGAHLAALAGLTDGPGVRGVVDWYGPSDLLAFPAPRADEERPTREEALIGGIVAERPEAARLASPALRVHAGAPPFHIAHGTADDAVPFAQSEELHAALVAAGVDAELLRVPGAGHMWRGLEDPDAVLSPALAFARRVVGA</sequence>
<dbReference type="InterPro" id="IPR029058">
    <property type="entry name" value="AB_hydrolase_fold"/>
</dbReference>
<keyword evidence="4" id="KW-1185">Reference proteome</keyword>
<dbReference type="Pfam" id="PF20434">
    <property type="entry name" value="BD-FAE"/>
    <property type="match status" value="1"/>
</dbReference>
<organism evidence="3 4">
    <name type="scientific">Microbacterium gilvum</name>
    <dbReference type="NCBI Taxonomy" id="1336204"/>
    <lineage>
        <taxon>Bacteria</taxon>
        <taxon>Bacillati</taxon>
        <taxon>Actinomycetota</taxon>
        <taxon>Actinomycetes</taxon>
        <taxon>Micrococcales</taxon>
        <taxon>Microbacteriaceae</taxon>
        <taxon>Microbacterium</taxon>
    </lineage>
</organism>
<gene>
    <name evidence="3" type="ORF">GCM10023351_03050</name>
</gene>
<evidence type="ECO:0000313" key="4">
    <source>
        <dbReference type="Proteomes" id="UP001501645"/>
    </source>
</evidence>
<comment type="caution">
    <text evidence="3">The sequence shown here is derived from an EMBL/GenBank/DDBJ whole genome shotgun (WGS) entry which is preliminary data.</text>
</comment>
<accession>A0ABP8ZS25</accession>
<evidence type="ECO:0000256" key="1">
    <source>
        <dbReference type="ARBA" id="ARBA00022801"/>
    </source>
</evidence>
<evidence type="ECO:0000259" key="2">
    <source>
        <dbReference type="Pfam" id="PF20434"/>
    </source>
</evidence>
<dbReference type="PANTHER" id="PTHR48081:SF13">
    <property type="entry name" value="ALPHA_BETA HYDROLASE"/>
    <property type="match status" value="1"/>
</dbReference>
<feature type="domain" description="BD-FAE-like" evidence="2">
    <location>
        <begin position="17"/>
        <end position="212"/>
    </location>
</feature>
<keyword evidence="1" id="KW-0378">Hydrolase</keyword>
<dbReference type="InterPro" id="IPR049492">
    <property type="entry name" value="BD-FAE-like_dom"/>
</dbReference>
<dbReference type="SUPFAM" id="SSF53474">
    <property type="entry name" value="alpha/beta-Hydrolases"/>
    <property type="match status" value="1"/>
</dbReference>
<reference evidence="4" key="1">
    <citation type="journal article" date="2019" name="Int. J. Syst. Evol. Microbiol.">
        <title>The Global Catalogue of Microorganisms (GCM) 10K type strain sequencing project: providing services to taxonomists for standard genome sequencing and annotation.</title>
        <authorList>
            <consortium name="The Broad Institute Genomics Platform"/>
            <consortium name="The Broad Institute Genome Sequencing Center for Infectious Disease"/>
            <person name="Wu L."/>
            <person name="Ma J."/>
        </authorList>
    </citation>
    <scope>NUCLEOTIDE SEQUENCE [LARGE SCALE GENOMIC DNA]</scope>
    <source>
        <strain evidence="4">JCM 18537</strain>
    </source>
</reference>
<evidence type="ECO:0000313" key="3">
    <source>
        <dbReference type="EMBL" id="GAA4763792.1"/>
    </source>
</evidence>
<protein>
    <recommendedName>
        <fullName evidence="2">BD-FAE-like domain-containing protein</fullName>
    </recommendedName>
</protein>
<dbReference type="InterPro" id="IPR050300">
    <property type="entry name" value="GDXG_lipolytic_enzyme"/>
</dbReference>
<name>A0ABP8ZS25_9MICO</name>
<dbReference type="Gene3D" id="3.40.50.1820">
    <property type="entry name" value="alpha/beta hydrolase"/>
    <property type="match status" value="1"/>
</dbReference>
<dbReference type="EMBL" id="BAABKO010000001">
    <property type="protein sequence ID" value="GAA4763792.1"/>
    <property type="molecule type" value="Genomic_DNA"/>
</dbReference>